<dbReference type="Proteomes" id="UP000251197">
    <property type="component" value="Unassembled WGS sequence"/>
</dbReference>
<dbReference type="AlphaFoldDB" id="A0A2X3IHP8"/>
<evidence type="ECO:0000313" key="2">
    <source>
        <dbReference type="EMBL" id="SQC91928.1"/>
    </source>
</evidence>
<sequence>MGPRSTGGRQTAAAERLGGPGAQPAAPRHKFLNGLAAQGVRVVGMNYKDDRHKAINWLRDLGNPYMLKPF</sequence>
<dbReference type="EMBL" id="UAVU01000008">
    <property type="protein sequence ID" value="SQC91928.1"/>
    <property type="molecule type" value="Genomic_DNA"/>
</dbReference>
<organism evidence="2 3">
    <name type="scientific">Cedecea neteri</name>
    <dbReference type="NCBI Taxonomy" id="158822"/>
    <lineage>
        <taxon>Bacteria</taxon>
        <taxon>Pseudomonadati</taxon>
        <taxon>Pseudomonadota</taxon>
        <taxon>Gammaproteobacteria</taxon>
        <taxon>Enterobacterales</taxon>
        <taxon>Enterobacteriaceae</taxon>
        <taxon>Cedecea</taxon>
    </lineage>
</organism>
<protein>
    <submittedName>
        <fullName evidence="2">Cytochrome c biogenesis protein CcmG</fullName>
    </submittedName>
</protein>
<gene>
    <name evidence="2" type="primary">dsbE_2</name>
    <name evidence="2" type="ORF">NCTC12120_05110</name>
</gene>
<evidence type="ECO:0000313" key="3">
    <source>
        <dbReference type="Proteomes" id="UP000251197"/>
    </source>
</evidence>
<feature type="region of interest" description="Disordered" evidence="1">
    <location>
        <begin position="1"/>
        <end position="27"/>
    </location>
</feature>
<evidence type="ECO:0000256" key="1">
    <source>
        <dbReference type="SAM" id="MobiDB-lite"/>
    </source>
</evidence>
<accession>A0A2X3IHP8</accession>
<name>A0A2X3IHP8_9ENTR</name>
<reference evidence="2 3" key="1">
    <citation type="submission" date="2018-06" db="EMBL/GenBank/DDBJ databases">
        <authorList>
            <consortium name="Pathogen Informatics"/>
            <person name="Doyle S."/>
        </authorList>
    </citation>
    <scope>NUCLEOTIDE SEQUENCE [LARGE SCALE GENOMIC DNA]</scope>
    <source>
        <strain evidence="2 3">NCTC12120</strain>
    </source>
</reference>
<proteinExistence type="predicted"/>